<accession>A0A167VKH8</accession>
<dbReference type="GO" id="GO:0000324">
    <property type="term" value="C:fungal-type vacuole"/>
    <property type="evidence" value="ECO:0007669"/>
    <property type="project" value="TreeGrafter"/>
</dbReference>
<evidence type="ECO:0000313" key="10">
    <source>
        <dbReference type="Proteomes" id="UP000076874"/>
    </source>
</evidence>
<comment type="similarity">
    <text evidence="2">Belongs to the nucleobase:cation symporter-2 (NCS2) (TC 2.A.40) family.</text>
</comment>
<keyword evidence="10" id="KW-1185">Reference proteome</keyword>
<dbReference type="AlphaFoldDB" id="A0A167VKH8"/>
<dbReference type="NCBIfam" id="TIGR00801">
    <property type="entry name" value="ncs2"/>
    <property type="match status" value="1"/>
</dbReference>
<evidence type="ECO:0000256" key="8">
    <source>
        <dbReference type="SAM" id="Phobius"/>
    </source>
</evidence>
<dbReference type="GO" id="GO:0042907">
    <property type="term" value="F:xanthine transmembrane transporter activity"/>
    <property type="evidence" value="ECO:0007669"/>
    <property type="project" value="TreeGrafter"/>
</dbReference>
<feature type="transmembrane region" description="Helical" evidence="8">
    <location>
        <begin position="458"/>
        <end position="478"/>
    </location>
</feature>
<gene>
    <name evidence="9" type="ORF">SPI_04260</name>
</gene>
<feature type="transmembrane region" description="Helical" evidence="8">
    <location>
        <begin position="112"/>
        <end position="130"/>
    </location>
</feature>
<feature type="transmembrane region" description="Helical" evidence="8">
    <location>
        <begin position="75"/>
        <end position="100"/>
    </location>
</feature>
<evidence type="ECO:0000256" key="1">
    <source>
        <dbReference type="ARBA" id="ARBA00004141"/>
    </source>
</evidence>
<keyword evidence="6 8" id="KW-0472">Membrane</keyword>
<feature type="compositionally biased region" description="Gly residues" evidence="7">
    <location>
        <begin position="573"/>
        <end position="587"/>
    </location>
</feature>
<dbReference type="EMBL" id="AZHD01000006">
    <property type="protein sequence ID" value="OAA62720.1"/>
    <property type="molecule type" value="Genomic_DNA"/>
</dbReference>
<dbReference type="Pfam" id="PF00860">
    <property type="entry name" value="Xan_ur_permease"/>
    <property type="match status" value="1"/>
</dbReference>
<dbReference type="InterPro" id="IPR006042">
    <property type="entry name" value="Xan_ur_permease"/>
</dbReference>
<evidence type="ECO:0000256" key="4">
    <source>
        <dbReference type="ARBA" id="ARBA00022692"/>
    </source>
</evidence>
<evidence type="ECO:0000256" key="2">
    <source>
        <dbReference type="ARBA" id="ARBA00008821"/>
    </source>
</evidence>
<feature type="region of interest" description="Disordered" evidence="7">
    <location>
        <begin position="627"/>
        <end position="656"/>
    </location>
</feature>
<evidence type="ECO:0000256" key="6">
    <source>
        <dbReference type="ARBA" id="ARBA00023136"/>
    </source>
</evidence>
<evidence type="ECO:0000313" key="9">
    <source>
        <dbReference type="EMBL" id="OAA62720.1"/>
    </source>
</evidence>
<dbReference type="Proteomes" id="UP000076874">
    <property type="component" value="Unassembled WGS sequence"/>
</dbReference>
<dbReference type="GO" id="GO:0005886">
    <property type="term" value="C:plasma membrane"/>
    <property type="evidence" value="ECO:0007669"/>
    <property type="project" value="TreeGrafter"/>
</dbReference>
<feature type="transmembrane region" description="Helical" evidence="8">
    <location>
        <begin position="529"/>
        <end position="551"/>
    </location>
</feature>
<feature type="region of interest" description="Disordered" evidence="7">
    <location>
        <begin position="573"/>
        <end position="607"/>
    </location>
</feature>
<evidence type="ECO:0000256" key="5">
    <source>
        <dbReference type="ARBA" id="ARBA00022989"/>
    </source>
</evidence>
<feature type="transmembrane region" description="Helical" evidence="8">
    <location>
        <begin position="343"/>
        <end position="366"/>
    </location>
</feature>
<feature type="transmembrane region" description="Helical" evidence="8">
    <location>
        <begin position="430"/>
        <end position="452"/>
    </location>
</feature>
<feature type="transmembrane region" description="Helical" evidence="8">
    <location>
        <begin position="142"/>
        <end position="162"/>
    </location>
</feature>
<feature type="transmembrane region" description="Helical" evidence="8">
    <location>
        <begin position="273"/>
        <end position="292"/>
    </location>
</feature>
<protein>
    <submittedName>
        <fullName evidence="9">Purine permease</fullName>
    </submittedName>
</protein>
<comment type="caution">
    <text evidence="9">The sequence shown here is derived from an EMBL/GenBank/DDBJ whole genome shotgun (WGS) entry which is preliminary data.</text>
</comment>
<dbReference type="PANTHER" id="PTHR42810:SF2">
    <property type="entry name" value="PURINE PERMEASE C1399.01C-RELATED"/>
    <property type="match status" value="1"/>
</dbReference>
<feature type="transmembrane region" description="Helical" evidence="8">
    <location>
        <begin position="490"/>
        <end position="509"/>
    </location>
</feature>
<feature type="transmembrane region" description="Helical" evidence="8">
    <location>
        <begin position="190"/>
        <end position="210"/>
    </location>
</feature>
<sequence>MDEDQGPSRIVPARALPGRPPLAGRIVGAVRRTFFTRRGLLGDYDYAYLFTPHLPFMRGSRLASPFFGLNDPMPVVLALLLGLQHALAMLAGVITPPLILAGAAGGNLDADHTQYLVSAALIVSGFLSMVQITRFHIRGTNYYIGTGLISVVGVSFAIIPAAEGAFKQMYANGYCPVAADGTPLPCPDGYGALLATAAVCALLEVLISFIPSQTMLRIFPPIVTGPTVMLIGVSLIQSAFLDWAGGSGLCGGTDPPDFYKLCPDITAPHALPWGSAEFLGLGFSVFITIILCERFGSPIMKSTSVVWGLLVGCIIAAACGYFDRSTIDSAPAASFVWVHTFRLRIYAPLVLPMLAVFIICACECIGDVTASCDVSRLEVSGPIYESRIQGGVLADGLNSVIAALATMTPMTTFAQNNGVIALTRCANRKAGYCCCMFLVIMGIFSKFAAALVAIPSAVLGGMTTFLFCSVAVSGIAIITRGVPFNRRNRFILTAGLALGYGATLVPTYFSHFFTYAGGNTSLASFLDAIVLVMETGFAVTAAVCMLLNLALPEEIDDIDESAIPADMLEPDVGGGFEHGGGGGGHGGGHGRDDGRGGDGGVGLGSSSDVVRPFAGADLGGSRVQVVDGAKTATATGPSRVSGVDEDETRDMEKLAL</sequence>
<evidence type="ECO:0000256" key="3">
    <source>
        <dbReference type="ARBA" id="ARBA00022448"/>
    </source>
</evidence>
<comment type="subcellular location">
    <subcellularLocation>
        <location evidence="1">Membrane</location>
        <topology evidence="1">Multi-pass membrane protein</topology>
    </subcellularLocation>
</comment>
<keyword evidence="5 8" id="KW-1133">Transmembrane helix</keyword>
<name>A0A167VKH8_9HYPO</name>
<dbReference type="STRING" id="1081102.A0A167VKH8"/>
<feature type="transmembrane region" description="Helical" evidence="8">
    <location>
        <begin position="304"/>
        <end position="323"/>
    </location>
</feature>
<organism evidence="9 10">
    <name type="scientific">Niveomyces insectorum RCEF 264</name>
    <dbReference type="NCBI Taxonomy" id="1081102"/>
    <lineage>
        <taxon>Eukaryota</taxon>
        <taxon>Fungi</taxon>
        <taxon>Dikarya</taxon>
        <taxon>Ascomycota</taxon>
        <taxon>Pezizomycotina</taxon>
        <taxon>Sordariomycetes</taxon>
        <taxon>Hypocreomycetidae</taxon>
        <taxon>Hypocreales</taxon>
        <taxon>Cordycipitaceae</taxon>
        <taxon>Niveomyces</taxon>
    </lineage>
</organism>
<keyword evidence="4 8" id="KW-0812">Transmembrane</keyword>
<keyword evidence="3" id="KW-0813">Transport</keyword>
<dbReference type="PANTHER" id="PTHR42810">
    <property type="entry name" value="PURINE PERMEASE C1399.01C-RELATED"/>
    <property type="match status" value="1"/>
</dbReference>
<dbReference type="OrthoDB" id="1641903at2759"/>
<dbReference type="InterPro" id="IPR006043">
    <property type="entry name" value="NCS2"/>
</dbReference>
<feature type="transmembrane region" description="Helical" evidence="8">
    <location>
        <begin position="222"/>
        <end position="241"/>
    </location>
</feature>
<evidence type="ECO:0000256" key="7">
    <source>
        <dbReference type="SAM" id="MobiDB-lite"/>
    </source>
</evidence>
<reference evidence="9 10" key="1">
    <citation type="journal article" date="2016" name="Genome Biol. Evol.">
        <title>Divergent and convergent evolution of fungal pathogenicity.</title>
        <authorList>
            <person name="Shang Y."/>
            <person name="Xiao G."/>
            <person name="Zheng P."/>
            <person name="Cen K."/>
            <person name="Zhan S."/>
            <person name="Wang C."/>
        </authorList>
    </citation>
    <scope>NUCLEOTIDE SEQUENCE [LARGE SCALE GENOMIC DNA]</scope>
    <source>
        <strain evidence="9 10">RCEF 264</strain>
    </source>
</reference>
<proteinExistence type="inferred from homology"/>